<gene>
    <name evidence="1" type="ORF">GCM10007170_15750</name>
</gene>
<proteinExistence type="predicted"/>
<sequence length="47" mass="5101">MSTKLVCDFCDEAISGDIKITSTENDGTKLDFCSSTCFIDYAKGGRI</sequence>
<name>A0ABQ2AQB9_9MICC</name>
<reference evidence="2" key="1">
    <citation type="journal article" date="2019" name="Int. J. Syst. Evol. Microbiol.">
        <title>The Global Catalogue of Microorganisms (GCM) 10K type strain sequencing project: providing services to taxonomists for standard genome sequencing and annotation.</title>
        <authorList>
            <consortium name="The Broad Institute Genomics Platform"/>
            <consortium name="The Broad Institute Genome Sequencing Center for Infectious Disease"/>
            <person name="Wu L."/>
            <person name="Ma J."/>
        </authorList>
    </citation>
    <scope>NUCLEOTIDE SEQUENCE [LARGE SCALE GENOMIC DNA]</scope>
    <source>
        <strain evidence="2">CGMCC 1.12778</strain>
    </source>
</reference>
<dbReference type="RefSeq" id="WP_188571076.1">
    <property type="nucleotide sequence ID" value="NZ_BMFW01000005.1"/>
</dbReference>
<evidence type="ECO:0000313" key="2">
    <source>
        <dbReference type="Proteomes" id="UP000643279"/>
    </source>
</evidence>
<keyword evidence="2" id="KW-1185">Reference proteome</keyword>
<evidence type="ECO:0000313" key="1">
    <source>
        <dbReference type="EMBL" id="GGH93871.1"/>
    </source>
</evidence>
<dbReference type="Proteomes" id="UP000643279">
    <property type="component" value="Unassembled WGS sequence"/>
</dbReference>
<accession>A0ABQ2AQB9</accession>
<comment type="caution">
    <text evidence="1">The sequence shown here is derived from an EMBL/GenBank/DDBJ whole genome shotgun (WGS) entry which is preliminary data.</text>
</comment>
<protein>
    <recommendedName>
        <fullName evidence="3">TRASH domain-containing protein</fullName>
    </recommendedName>
</protein>
<organism evidence="1 2">
    <name type="scientific">Arthrobacter liuii</name>
    <dbReference type="NCBI Taxonomy" id="1476996"/>
    <lineage>
        <taxon>Bacteria</taxon>
        <taxon>Bacillati</taxon>
        <taxon>Actinomycetota</taxon>
        <taxon>Actinomycetes</taxon>
        <taxon>Micrococcales</taxon>
        <taxon>Micrococcaceae</taxon>
        <taxon>Arthrobacter</taxon>
    </lineage>
</organism>
<evidence type="ECO:0008006" key="3">
    <source>
        <dbReference type="Google" id="ProtNLM"/>
    </source>
</evidence>
<dbReference type="EMBL" id="BMFW01000005">
    <property type="protein sequence ID" value="GGH93871.1"/>
    <property type="molecule type" value="Genomic_DNA"/>
</dbReference>